<keyword evidence="1" id="KW-0812">Transmembrane</keyword>
<dbReference type="InterPro" id="IPR011044">
    <property type="entry name" value="Quino_amine_DH_bsu"/>
</dbReference>
<evidence type="ECO:0000256" key="1">
    <source>
        <dbReference type="SAM" id="Phobius"/>
    </source>
</evidence>
<organism evidence="2 3">
    <name type="scientific">Ignavibacterium album (strain DSM 19864 / JCM 16511 / NBRC 101810 / Mat9-16)</name>
    <dbReference type="NCBI Taxonomy" id="945713"/>
    <lineage>
        <taxon>Bacteria</taxon>
        <taxon>Pseudomonadati</taxon>
        <taxon>Ignavibacteriota</taxon>
        <taxon>Ignavibacteria</taxon>
        <taxon>Ignavibacteriales</taxon>
        <taxon>Ignavibacteriaceae</taxon>
        <taxon>Ignavibacterium</taxon>
    </lineage>
</organism>
<sequence length="350" mass="40823">MSISIKYFWLVVGIILIALLFIYKNLNKNSDNISLVSIWPDDSIENFNDKVFLSDVSNITFNKDLFFISSFSNSKIYLLDTTLKYMGEFGYKGKGPSEFTSITTFCFLKDILIIYDNGKQAFLLYHWGGDNKFKYLKEVKNEIPELIFDRICSDNSKLIYIETPTNEYPISVIDTSFSELFSFGEKLNFESFAEKRARNFSHLFFDRNNNLLIRVLKSEPIIQLYSNFKLKEQISLNDNKIIQSRISFINKEITRDINNNSKTYAIFFDAYLNNNFLFLLTIDNQNDKARSNKIVVFDLNNKAIVSVLILNETGLDDWFSRICVHKNILLAFNEITGHLCKFDLKKIIKN</sequence>
<evidence type="ECO:0008006" key="4">
    <source>
        <dbReference type="Google" id="ProtNLM"/>
    </source>
</evidence>
<proteinExistence type="predicted"/>
<dbReference type="HOGENOM" id="CLU_791749_0_0_10"/>
<keyword evidence="1" id="KW-0472">Membrane</keyword>
<dbReference type="STRING" id="945713.IALB_0684"/>
<dbReference type="RefSeq" id="WP_014559552.1">
    <property type="nucleotide sequence ID" value="NC_017464.1"/>
</dbReference>
<dbReference type="AlphaFoldDB" id="I0AHD9"/>
<evidence type="ECO:0000313" key="2">
    <source>
        <dbReference type="EMBL" id="AFH48396.1"/>
    </source>
</evidence>
<accession>I0AHD9</accession>
<reference evidence="2 3" key="1">
    <citation type="journal article" date="2012" name="Front. Microbiol.">
        <title>Complete genome of Ignavibacterium album, a metabolically versatile, flagellated, facultative anaerobe from the phylum Chlorobi.</title>
        <authorList>
            <person name="Liu Z."/>
            <person name="Frigaard N.-U."/>
            <person name="Vogl K."/>
            <person name="Iino T."/>
            <person name="Ohkuma M."/>
            <person name="Overmann J."/>
            <person name="Bryant D.A."/>
        </authorList>
    </citation>
    <scope>NUCLEOTIDE SEQUENCE [LARGE SCALE GENOMIC DNA]</scope>
    <source>
        <strain evidence="3">DSM 19864 / JCM 16511 / NBRC 101810 / Mat9-16</strain>
    </source>
</reference>
<dbReference type="SUPFAM" id="SSF50969">
    <property type="entry name" value="YVTN repeat-like/Quinoprotein amine dehydrogenase"/>
    <property type="match status" value="1"/>
</dbReference>
<protein>
    <recommendedName>
        <fullName evidence="4">6-bladed beta-propeller</fullName>
    </recommendedName>
</protein>
<keyword evidence="1" id="KW-1133">Transmembrane helix</keyword>
<dbReference type="Pfam" id="PF17170">
    <property type="entry name" value="DUF5128"/>
    <property type="match status" value="1"/>
</dbReference>
<dbReference type="Proteomes" id="UP000007394">
    <property type="component" value="Chromosome"/>
</dbReference>
<keyword evidence="3" id="KW-1185">Reference proteome</keyword>
<feature type="transmembrane region" description="Helical" evidence="1">
    <location>
        <begin position="7"/>
        <end position="23"/>
    </location>
</feature>
<evidence type="ECO:0000313" key="3">
    <source>
        <dbReference type="Proteomes" id="UP000007394"/>
    </source>
</evidence>
<dbReference type="OrthoDB" id="1452806at2"/>
<dbReference type="EMBL" id="CP003418">
    <property type="protein sequence ID" value="AFH48396.1"/>
    <property type="molecule type" value="Genomic_DNA"/>
</dbReference>
<name>I0AHD9_IGNAJ</name>
<dbReference type="KEGG" id="ial:IALB_0684"/>
<gene>
    <name evidence="2" type="ordered locus">IALB_0684</name>
</gene>
<dbReference type="eggNOG" id="ENOG5033KAM">
    <property type="taxonomic scope" value="Bacteria"/>
</dbReference>